<dbReference type="InterPro" id="IPR023471">
    <property type="entry name" value="CtaG/Cox11_dom_sf"/>
</dbReference>
<feature type="non-terminal residue" evidence="1">
    <location>
        <position position="1"/>
    </location>
</feature>
<gene>
    <name evidence="1" type="ORF">KC19_VG036400</name>
</gene>
<protein>
    <submittedName>
        <fullName evidence="1">Uncharacterized protein</fullName>
    </submittedName>
</protein>
<evidence type="ECO:0000313" key="2">
    <source>
        <dbReference type="Proteomes" id="UP000822688"/>
    </source>
</evidence>
<keyword evidence="2" id="KW-1185">Reference proteome</keyword>
<accession>A0A8T0HLM9</accession>
<comment type="caution">
    <text evidence="1">The sequence shown here is derived from an EMBL/GenBank/DDBJ whole genome shotgun (WGS) entry which is preliminary data.</text>
</comment>
<proteinExistence type="predicted"/>
<name>A0A8T0HLM9_CERPU</name>
<dbReference type="Proteomes" id="UP000822688">
    <property type="component" value="Chromosome V"/>
</dbReference>
<dbReference type="AlphaFoldDB" id="A0A8T0HLM9"/>
<organism evidence="1 2">
    <name type="scientific">Ceratodon purpureus</name>
    <name type="common">Fire moss</name>
    <name type="synonym">Dicranum purpureum</name>
    <dbReference type="NCBI Taxonomy" id="3225"/>
    <lineage>
        <taxon>Eukaryota</taxon>
        <taxon>Viridiplantae</taxon>
        <taxon>Streptophyta</taxon>
        <taxon>Embryophyta</taxon>
        <taxon>Bryophyta</taxon>
        <taxon>Bryophytina</taxon>
        <taxon>Bryopsida</taxon>
        <taxon>Dicranidae</taxon>
        <taxon>Pseudoditrichales</taxon>
        <taxon>Ditrichaceae</taxon>
        <taxon>Ceratodon</taxon>
    </lineage>
</organism>
<dbReference type="EMBL" id="CM026426">
    <property type="protein sequence ID" value="KAG0571716.1"/>
    <property type="molecule type" value="Genomic_DNA"/>
</dbReference>
<evidence type="ECO:0000313" key="1">
    <source>
        <dbReference type="EMBL" id="KAG0571716.1"/>
    </source>
</evidence>
<reference evidence="1" key="1">
    <citation type="submission" date="2020-06" db="EMBL/GenBank/DDBJ databases">
        <title>WGS assembly of Ceratodon purpureus strain R40.</title>
        <authorList>
            <person name="Carey S.B."/>
            <person name="Jenkins J."/>
            <person name="Shu S."/>
            <person name="Lovell J.T."/>
            <person name="Sreedasyam A."/>
            <person name="Maumus F."/>
            <person name="Tiley G.P."/>
            <person name="Fernandez-Pozo N."/>
            <person name="Barry K."/>
            <person name="Chen C."/>
            <person name="Wang M."/>
            <person name="Lipzen A."/>
            <person name="Daum C."/>
            <person name="Saski C.A."/>
            <person name="Payton A.C."/>
            <person name="Mcbreen J.C."/>
            <person name="Conrad R.E."/>
            <person name="Kollar L.M."/>
            <person name="Olsson S."/>
            <person name="Huttunen S."/>
            <person name="Landis J.B."/>
            <person name="Wickett N.J."/>
            <person name="Johnson M.G."/>
            <person name="Rensing S.A."/>
            <person name="Grimwood J."/>
            <person name="Schmutz J."/>
            <person name="Mcdaniel S.F."/>
        </authorList>
    </citation>
    <scope>NUCLEOTIDE SEQUENCE</scope>
    <source>
        <strain evidence="1">R40</strain>
    </source>
</reference>
<dbReference type="SUPFAM" id="SSF110111">
    <property type="entry name" value="Ctag/Cox11"/>
    <property type="match status" value="1"/>
</dbReference>
<sequence>PKPTSINSFPTYPSNPNQQHIYLNPLQKKINQVQNQFLFSVHPKKTLNPNQRVNCFCFEQNSMKSDNTYLDLAMEKRCRVERKRQLQE</sequence>